<sequence length="157" mass="18161">MLLTIDHGKPCLEQTTMDQADQPALVFERPLLRKLFRKAENYELPLDITLSQHGFYHWLAERTNRIYFVWHDGSQARGIVFNMSAHAGKPFRQRQCDLCAQFVEVGDMIAVRSLRGRQDGEYQATYSYICADLEECRGFAIPADQLSHFISKHRPKA</sequence>
<dbReference type="AlphaFoldDB" id="A0A0P6Z1J4"/>
<protein>
    <recommendedName>
        <fullName evidence="1">Elongation factor G-binding protein C-terminal treble-clef zinc-finger domain-containing protein</fullName>
    </recommendedName>
</protein>
<comment type="caution">
    <text evidence="2">The sequence shown here is derived from an EMBL/GenBank/DDBJ whole genome shotgun (WGS) entry which is preliminary data.</text>
</comment>
<evidence type="ECO:0000313" key="2">
    <source>
        <dbReference type="EMBL" id="KPL90919.1"/>
    </source>
</evidence>
<dbReference type="STRING" id="70996.SE18_03845"/>
<dbReference type="Proteomes" id="UP000050277">
    <property type="component" value="Unassembled WGS sequence"/>
</dbReference>
<gene>
    <name evidence="2" type="ORF">SE18_03845</name>
</gene>
<reference evidence="2 3" key="1">
    <citation type="submission" date="2015-07" db="EMBL/GenBank/DDBJ databases">
        <title>Whole genome sequence of Herpetosiphon geysericola DSM 7119.</title>
        <authorList>
            <person name="Hemp J."/>
            <person name="Ward L.M."/>
            <person name="Pace L.A."/>
            <person name="Fischer W.W."/>
        </authorList>
    </citation>
    <scope>NUCLEOTIDE SEQUENCE [LARGE SCALE GENOMIC DNA]</scope>
    <source>
        <strain evidence="2 3">DSM 7119</strain>
    </source>
</reference>
<accession>A0A0P6Z1J4</accession>
<organism evidence="2 3">
    <name type="scientific">Herpetosiphon geysericola</name>
    <dbReference type="NCBI Taxonomy" id="70996"/>
    <lineage>
        <taxon>Bacteria</taxon>
        <taxon>Bacillati</taxon>
        <taxon>Chloroflexota</taxon>
        <taxon>Chloroflexia</taxon>
        <taxon>Herpetosiphonales</taxon>
        <taxon>Herpetosiphonaceae</taxon>
        <taxon>Herpetosiphon</taxon>
    </lineage>
</organism>
<evidence type="ECO:0000313" key="3">
    <source>
        <dbReference type="Proteomes" id="UP000050277"/>
    </source>
</evidence>
<dbReference type="InterPro" id="IPR032330">
    <property type="entry name" value="EF-G-binding_C"/>
</dbReference>
<keyword evidence="3" id="KW-1185">Reference proteome</keyword>
<feature type="domain" description="Elongation factor G-binding protein C-terminal treble-clef zinc-finger" evidence="1">
    <location>
        <begin position="41"/>
        <end position="134"/>
    </location>
</feature>
<evidence type="ECO:0000259" key="1">
    <source>
        <dbReference type="Pfam" id="PF16571"/>
    </source>
</evidence>
<dbReference type="EMBL" id="LGKP01000008">
    <property type="protein sequence ID" value="KPL90919.1"/>
    <property type="molecule type" value="Genomic_DNA"/>
</dbReference>
<name>A0A0P6Z1J4_9CHLR</name>
<proteinExistence type="predicted"/>
<dbReference type="Pfam" id="PF16571">
    <property type="entry name" value="FBP_C"/>
    <property type="match status" value="1"/>
</dbReference>